<dbReference type="EMBL" id="MGGE01000027">
    <property type="protein sequence ID" value="OGM21047.1"/>
    <property type="molecule type" value="Genomic_DNA"/>
</dbReference>
<name>A0A1F7Y156_9BACT</name>
<protein>
    <recommendedName>
        <fullName evidence="1">Carrier domain-containing protein</fullName>
    </recommendedName>
</protein>
<gene>
    <name evidence="2" type="ORF">A2714_01795</name>
</gene>
<dbReference type="Proteomes" id="UP000178419">
    <property type="component" value="Unassembled WGS sequence"/>
</dbReference>
<evidence type="ECO:0000259" key="1">
    <source>
        <dbReference type="PROSITE" id="PS50075"/>
    </source>
</evidence>
<sequence>MTDKKSTETKVKEALAHHLGVEPEDLNLEDSLATDLHMRPSDISDFLGSLEEKEIDTSTIDLLQIDTVEELVEALTDSVYE</sequence>
<dbReference type="InterPro" id="IPR009081">
    <property type="entry name" value="PP-bd_ACP"/>
</dbReference>
<organism evidence="2 3">
    <name type="scientific">Candidatus Woesebacteria bacterium RIFCSPHIGHO2_01_FULL_38_9</name>
    <dbReference type="NCBI Taxonomy" id="1802492"/>
    <lineage>
        <taxon>Bacteria</taxon>
        <taxon>Candidatus Woeseibacteriota</taxon>
    </lineage>
</organism>
<feature type="domain" description="Carrier" evidence="1">
    <location>
        <begin position="5"/>
        <end position="79"/>
    </location>
</feature>
<dbReference type="PROSITE" id="PS50075">
    <property type="entry name" value="CARRIER"/>
    <property type="match status" value="1"/>
</dbReference>
<proteinExistence type="predicted"/>
<comment type="caution">
    <text evidence="2">The sequence shown here is derived from an EMBL/GenBank/DDBJ whole genome shotgun (WGS) entry which is preliminary data.</text>
</comment>
<dbReference type="Gene3D" id="1.10.1200.10">
    <property type="entry name" value="ACP-like"/>
    <property type="match status" value="1"/>
</dbReference>
<reference evidence="2 3" key="1">
    <citation type="journal article" date="2016" name="Nat. Commun.">
        <title>Thousands of microbial genomes shed light on interconnected biogeochemical processes in an aquifer system.</title>
        <authorList>
            <person name="Anantharaman K."/>
            <person name="Brown C.T."/>
            <person name="Hug L.A."/>
            <person name="Sharon I."/>
            <person name="Castelle C.J."/>
            <person name="Probst A.J."/>
            <person name="Thomas B.C."/>
            <person name="Singh A."/>
            <person name="Wilkins M.J."/>
            <person name="Karaoz U."/>
            <person name="Brodie E.L."/>
            <person name="Williams K.H."/>
            <person name="Hubbard S.S."/>
            <person name="Banfield J.F."/>
        </authorList>
    </citation>
    <scope>NUCLEOTIDE SEQUENCE [LARGE SCALE GENOMIC DNA]</scope>
</reference>
<dbReference type="Pfam" id="PF00550">
    <property type="entry name" value="PP-binding"/>
    <property type="match status" value="1"/>
</dbReference>
<dbReference type="InterPro" id="IPR036736">
    <property type="entry name" value="ACP-like_sf"/>
</dbReference>
<accession>A0A1F7Y156</accession>
<evidence type="ECO:0000313" key="2">
    <source>
        <dbReference type="EMBL" id="OGM21047.1"/>
    </source>
</evidence>
<dbReference type="SUPFAM" id="SSF47336">
    <property type="entry name" value="ACP-like"/>
    <property type="match status" value="1"/>
</dbReference>
<dbReference type="AlphaFoldDB" id="A0A1F7Y156"/>
<evidence type="ECO:0000313" key="3">
    <source>
        <dbReference type="Proteomes" id="UP000178419"/>
    </source>
</evidence>